<dbReference type="PANTHER" id="PTHR43025:SF3">
    <property type="entry name" value="MONOGALACTOSYLDIACYLGLYCEROL SYNTHASE 1, CHLOROPLASTIC"/>
    <property type="match status" value="1"/>
</dbReference>
<evidence type="ECO:0000313" key="8">
    <source>
        <dbReference type="Proteomes" id="UP000286268"/>
    </source>
</evidence>
<keyword evidence="3" id="KW-0328">Glycosyltransferase</keyword>
<evidence type="ECO:0000256" key="3">
    <source>
        <dbReference type="ARBA" id="ARBA00022676"/>
    </source>
</evidence>
<dbReference type="RefSeq" id="WP_128215845.1">
    <property type="nucleotide sequence ID" value="NZ_CP025746.1"/>
</dbReference>
<dbReference type="GO" id="GO:0009247">
    <property type="term" value="P:glycolipid biosynthetic process"/>
    <property type="evidence" value="ECO:0007669"/>
    <property type="project" value="InterPro"/>
</dbReference>
<sequence length="365" mass="40268">MNGKILIITASTGQGHNSVADSLKNELKNKGYEVKCIEPIRESARMLDKVVSGGYEILATKTPALFGMLYRVSDHRVTSVGINKLVGGSIKEATYKIISQYNPSLIISTHPLLVSVISSLKIEEKINIPFISVVTDYKAHSSYVNSKVDGYIVGSNYTKNSLIEKGVDEDKVHTYGIPIKRDFLNVNNSLKQDEVFTILLMGGSMGVKAMKKALMKIMNLDIPIRIIVVCGNNMELKEHLESVYERVPLDKQLIILGFTQKVSELMDVSDLIITKAGGLTITEALNKKLPIVVPYYIPGQEAENVRFLVGEEVAMSTSVDELDGVIKDLFYNQAKLQEMRVNIENLIKGTSLDSTVDLLASLVAI</sequence>
<dbReference type="Pfam" id="PF04101">
    <property type="entry name" value="Glyco_tran_28_C"/>
    <property type="match status" value="1"/>
</dbReference>
<protein>
    <submittedName>
        <fullName evidence="7">Galactosyldiacylglycerol synthase</fullName>
    </submittedName>
</protein>
<dbReference type="Proteomes" id="UP000286268">
    <property type="component" value="Chromosome"/>
</dbReference>
<dbReference type="OrthoDB" id="9815663at2"/>
<dbReference type="Gene3D" id="3.40.50.2000">
    <property type="entry name" value="Glycogen Phosphorylase B"/>
    <property type="match status" value="2"/>
</dbReference>
<evidence type="ECO:0000256" key="4">
    <source>
        <dbReference type="ARBA" id="ARBA00022679"/>
    </source>
</evidence>
<evidence type="ECO:0000259" key="5">
    <source>
        <dbReference type="Pfam" id="PF04101"/>
    </source>
</evidence>
<dbReference type="PANTHER" id="PTHR43025">
    <property type="entry name" value="MONOGALACTOSYLDIACYLGLYCEROL SYNTHASE"/>
    <property type="match status" value="1"/>
</dbReference>
<evidence type="ECO:0000313" key="7">
    <source>
        <dbReference type="EMBL" id="QAA35154.1"/>
    </source>
</evidence>
<accession>A0A3R5UBU6</accession>
<organism evidence="7 8">
    <name type="scientific">Clostridium manihotivorum</name>
    <dbReference type="NCBI Taxonomy" id="2320868"/>
    <lineage>
        <taxon>Bacteria</taxon>
        <taxon>Bacillati</taxon>
        <taxon>Bacillota</taxon>
        <taxon>Clostridia</taxon>
        <taxon>Eubacteriales</taxon>
        <taxon>Clostridiaceae</taxon>
        <taxon>Clostridium</taxon>
    </lineage>
</organism>
<dbReference type="SUPFAM" id="SSF53756">
    <property type="entry name" value="UDP-Glycosyltransferase/glycogen phosphorylase"/>
    <property type="match status" value="1"/>
</dbReference>
<dbReference type="GO" id="GO:0016020">
    <property type="term" value="C:membrane"/>
    <property type="evidence" value="ECO:0007669"/>
    <property type="project" value="UniProtKB-SubCell"/>
</dbReference>
<keyword evidence="8" id="KW-1185">Reference proteome</keyword>
<feature type="domain" description="Glycosyl transferase family 28 C-terminal" evidence="5">
    <location>
        <begin position="197"/>
        <end position="340"/>
    </location>
</feature>
<keyword evidence="4" id="KW-0808">Transferase</keyword>
<dbReference type="GO" id="GO:0016758">
    <property type="term" value="F:hexosyltransferase activity"/>
    <property type="evidence" value="ECO:0007669"/>
    <property type="project" value="InterPro"/>
</dbReference>
<dbReference type="InterPro" id="IPR007235">
    <property type="entry name" value="Glyco_trans_28_C"/>
</dbReference>
<feature type="domain" description="Diacylglycerol glucosyltransferase N-terminal" evidence="6">
    <location>
        <begin position="16"/>
        <end position="179"/>
    </location>
</feature>
<dbReference type="KEGG" id="cmah:C1I91_27860"/>
<dbReference type="EMBL" id="CP025746">
    <property type="protein sequence ID" value="QAA35154.1"/>
    <property type="molecule type" value="Genomic_DNA"/>
</dbReference>
<dbReference type="InterPro" id="IPR050519">
    <property type="entry name" value="Glycosyltransf_28_UgtP"/>
</dbReference>
<name>A0A3R5UBU6_9CLOT</name>
<dbReference type="Pfam" id="PF06925">
    <property type="entry name" value="MGDG_synth"/>
    <property type="match status" value="1"/>
</dbReference>
<comment type="similarity">
    <text evidence="2">Belongs to the glycosyltransferase 28 family.</text>
</comment>
<gene>
    <name evidence="7" type="ORF">C1I91_27860</name>
</gene>
<dbReference type="AlphaFoldDB" id="A0A3R5UBU6"/>
<reference evidence="7 8" key="1">
    <citation type="submission" date="2018-01" db="EMBL/GenBank/DDBJ databases">
        <title>Genome Sequencing and Assembly of Anaerobacter polyendosporus strain CT4.</title>
        <authorList>
            <person name="Tachaapaikoon C."/>
            <person name="Sutheeworapong S."/>
            <person name="Jenjaroenpun P."/>
            <person name="Wongsurawat T."/>
            <person name="Nookeaw I."/>
            <person name="Cheawchanlertfa P."/>
            <person name="Kosugi A."/>
            <person name="Cheevadhanarak S."/>
            <person name="Ratanakhanokchai K."/>
        </authorList>
    </citation>
    <scope>NUCLEOTIDE SEQUENCE [LARGE SCALE GENOMIC DNA]</scope>
    <source>
        <strain evidence="7 8">CT4</strain>
    </source>
</reference>
<comment type="subcellular location">
    <subcellularLocation>
        <location evidence="1">Membrane</location>
    </subcellularLocation>
</comment>
<proteinExistence type="inferred from homology"/>
<dbReference type="InterPro" id="IPR009695">
    <property type="entry name" value="Diacylglyc_glucosyltr_N"/>
</dbReference>
<evidence type="ECO:0000256" key="1">
    <source>
        <dbReference type="ARBA" id="ARBA00004370"/>
    </source>
</evidence>
<evidence type="ECO:0000256" key="2">
    <source>
        <dbReference type="ARBA" id="ARBA00006962"/>
    </source>
</evidence>
<evidence type="ECO:0000259" key="6">
    <source>
        <dbReference type="Pfam" id="PF06925"/>
    </source>
</evidence>